<dbReference type="InterPro" id="IPR007685">
    <property type="entry name" value="RelA_SpoT"/>
</dbReference>
<evidence type="ECO:0000256" key="3">
    <source>
        <dbReference type="ARBA" id="ARBA00023016"/>
    </source>
</evidence>
<dbReference type="SUPFAM" id="SSF81301">
    <property type="entry name" value="Nucleotidyltransferase"/>
    <property type="match status" value="1"/>
</dbReference>
<dbReference type="STRING" id="4615.A0A199UZQ0"/>
<reference evidence="7 8" key="1">
    <citation type="journal article" date="2016" name="DNA Res.">
        <title>The draft genome of MD-2 pineapple using hybrid error correction of long reads.</title>
        <authorList>
            <person name="Redwan R.M."/>
            <person name="Saidin A."/>
            <person name="Kumar S.V."/>
        </authorList>
    </citation>
    <scope>NUCLEOTIDE SEQUENCE [LARGE SCALE GENOMIC DNA]</scope>
    <source>
        <strain evidence="8">cv. MD2</strain>
        <tissue evidence="7">Leaf</tissue>
    </source>
</reference>
<dbReference type="InterPro" id="IPR006674">
    <property type="entry name" value="HD_domain"/>
</dbReference>
<keyword evidence="7" id="KW-0808">Transferase</keyword>
<dbReference type="InterPro" id="IPR043519">
    <property type="entry name" value="NT_sf"/>
</dbReference>
<dbReference type="CDD" id="cd00077">
    <property type="entry name" value="HDc"/>
    <property type="match status" value="1"/>
</dbReference>
<dbReference type="FunFam" id="1.10.3210.10:FF:000001">
    <property type="entry name" value="GTP pyrophosphokinase RelA"/>
    <property type="match status" value="1"/>
</dbReference>
<feature type="region of interest" description="Disordered" evidence="5">
    <location>
        <begin position="580"/>
        <end position="630"/>
    </location>
</feature>
<organism evidence="7 8">
    <name type="scientific">Ananas comosus</name>
    <name type="common">Pineapple</name>
    <name type="synonym">Ananas ananas</name>
    <dbReference type="NCBI Taxonomy" id="4615"/>
    <lineage>
        <taxon>Eukaryota</taxon>
        <taxon>Viridiplantae</taxon>
        <taxon>Streptophyta</taxon>
        <taxon>Embryophyta</taxon>
        <taxon>Tracheophyta</taxon>
        <taxon>Spermatophyta</taxon>
        <taxon>Magnoliopsida</taxon>
        <taxon>Liliopsida</taxon>
        <taxon>Poales</taxon>
        <taxon>Bromeliaceae</taxon>
        <taxon>Bromelioideae</taxon>
        <taxon>Ananas</taxon>
    </lineage>
</organism>
<evidence type="ECO:0000256" key="2">
    <source>
        <dbReference type="ARBA" id="ARBA00013251"/>
    </source>
</evidence>
<dbReference type="GO" id="GO:0015969">
    <property type="term" value="P:guanosine tetraphosphate metabolic process"/>
    <property type="evidence" value="ECO:0007669"/>
    <property type="project" value="InterPro"/>
</dbReference>
<dbReference type="Gene3D" id="3.30.460.10">
    <property type="entry name" value="Beta Polymerase, domain 2"/>
    <property type="match status" value="1"/>
</dbReference>
<dbReference type="EC" id="2.7.6.5" evidence="2"/>
<name>A0A199UZQ0_ANACO</name>
<dbReference type="Gene3D" id="1.10.3210.10">
    <property type="entry name" value="Hypothetical protein af1432"/>
    <property type="match status" value="1"/>
</dbReference>
<keyword evidence="4" id="KW-0547">Nucleotide-binding</keyword>
<dbReference type="Pfam" id="PF13328">
    <property type="entry name" value="HD_4"/>
    <property type="match status" value="1"/>
</dbReference>
<dbReference type="PANTHER" id="PTHR21262">
    <property type="entry name" value="GUANOSINE-3',5'-BIS DIPHOSPHATE 3'-PYROPHOSPHOHYDROLASE"/>
    <property type="match status" value="1"/>
</dbReference>
<dbReference type="GO" id="GO:0016301">
    <property type="term" value="F:kinase activity"/>
    <property type="evidence" value="ECO:0007669"/>
    <property type="project" value="UniProtKB-KW"/>
</dbReference>
<dbReference type="Proteomes" id="UP000092600">
    <property type="component" value="Unassembled WGS sequence"/>
</dbReference>
<evidence type="ECO:0000256" key="5">
    <source>
        <dbReference type="SAM" id="MobiDB-lite"/>
    </source>
</evidence>
<feature type="region of interest" description="Disordered" evidence="5">
    <location>
        <begin position="22"/>
        <end position="41"/>
    </location>
</feature>
<feature type="compositionally biased region" description="Polar residues" evidence="5">
    <location>
        <begin position="584"/>
        <end position="595"/>
    </location>
</feature>
<evidence type="ECO:0000259" key="6">
    <source>
        <dbReference type="PROSITE" id="PS51831"/>
    </source>
</evidence>
<sequence length="630" mass="69946">MSVPAIAIYASAPGGLCFAPDFDLAPRPPPPPQPHSASGGAAVAGGLSCLFSSPAGPRHASSLSSPSYSGRDEPDELGSSYSYTSLKCRNPSPVSVFHSPVFYGGSSRSPPLARASREWREWRARRDRLFNGFIRNALGSCLDYAPQSPKSVGEGRLDVEELPFELDENLVEIERFCDPYTKKMLVEAQSRHKIFHEELVVKAFYEAETAHRGQMRASGDPYLQHCVETAVLLAKIGANPTVVAAGLLHDALDDSFMDYDHIFHVVGSGVADLVEGVSKLSQLSKLARDNNTANKSIEADRLHTMFLAMADARAVLVKLADRLHNMMTLEALPVAKRLRFAKETMEIFVPLASRLGIYSWKEQLENICFRILNPGEHKVLSSKLVKTFDEALISEAIARLKNSLDDRSISYHLLSGRHKSLYSIYNKMLKKKITMDEIHDIHGLRLVVENEEDCYRSLDVVHSYGRSTWRYQSLHTVVLSEGMVPFEVQIRTRRCICKPNMGCCSWRYKKVAASTHLCSKCGVGRWFAPCPFPSHSDDCPYSYALQCNHEGPIFVIVLDNEKMSVQEFPENSTMSDLLERVGGASSSGPITTSSQRRAEPRLNNEPVSKPEPEAEYGDVVELTPALPARP</sequence>
<dbReference type="GO" id="GO:0005525">
    <property type="term" value="F:GTP binding"/>
    <property type="evidence" value="ECO:0007669"/>
    <property type="project" value="UniProtKB-KW"/>
</dbReference>
<feature type="region of interest" description="Disordered" evidence="5">
    <location>
        <begin position="54"/>
        <end position="76"/>
    </location>
</feature>
<evidence type="ECO:0000256" key="4">
    <source>
        <dbReference type="ARBA" id="ARBA00023134"/>
    </source>
</evidence>
<evidence type="ECO:0000313" key="7">
    <source>
        <dbReference type="EMBL" id="OAY70106.1"/>
    </source>
</evidence>
<keyword evidence="4" id="KW-0342">GTP-binding</keyword>
<dbReference type="SUPFAM" id="SSF109604">
    <property type="entry name" value="HD-domain/PDEase-like"/>
    <property type="match status" value="1"/>
</dbReference>
<keyword evidence="3" id="KW-0346">Stress response</keyword>
<evidence type="ECO:0000256" key="1">
    <source>
        <dbReference type="ARBA" id="ARBA00007476"/>
    </source>
</evidence>
<dbReference type="AlphaFoldDB" id="A0A199UZQ0"/>
<dbReference type="InterPro" id="IPR003607">
    <property type="entry name" value="HD/PDEase_dom"/>
</dbReference>
<dbReference type="PANTHER" id="PTHR21262:SF0">
    <property type="entry name" value="GTP DIPHOSPHOKINASE RSH3, CHLOROPLASTIC-RELATED"/>
    <property type="match status" value="1"/>
</dbReference>
<feature type="compositionally biased region" description="Basic and acidic residues" evidence="5">
    <location>
        <begin position="596"/>
        <end position="612"/>
    </location>
</feature>
<protein>
    <recommendedName>
        <fullName evidence="2">GTP diphosphokinase</fullName>
        <ecNumber evidence="2">2.7.6.5</ecNumber>
    </recommendedName>
</protein>
<keyword evidence="7" id="KW-0418">Kinase</keyword>
<dbReference type="PROSITE" id="PS51831">
    <property type="entry name" value="HD"/>
    <property type="match status" value="1"/>
</dbReference>
<dbReference type="Pfam" id="PF04607">
    <property type="entry name" value="RelA_SpoT"/>
    <property type="match status" value="1"/>
</dbReference>
<dbReference type="GO" id="GO:0009507">
    <property type="term" value="C:chloroplast"/>
    <property type="evidence" value="ECO:0007669"/>
    <property type="project" value="TreeGrafter"/>
</dbReference>
<dbReference type="EMBL" id="LSRQ01004066">
    <property type="protein sequence ID" value="OAY70106.1"/>
    <property type="molecule type" value="Genomic_DNA"/>
</dbReference>
<evidence type="ECO:0000313" key="8">
    <source>
        <dbReference type="Proteomes" id="UP000092600"/>
    </source>
</evidence>
<dbReference type="SMART" id="SM00954">
    <property type="entry name" value="RelA_SpoT"/>
    <property type="match status" value="1"/>
</dbReference>
<comment type="caution">
    <text evidence="7">The sequence shown here is derived from an EMBL/GenBank/DDBJ whole genome shotgun (WGS) entry which is preliminary data.</text>
</comment>
<dbReference type="GO" id="GO:0008728">
    <property type="term" value="F:GTP diphosphokinase activity"/>
    <property type="evidence" value="ECO:0007669"/>
    <property type="project" value="UniProtKB-EC"/>
</dbReference>
<comment type="similarity">
    <text evidence="1">Belongs to the RelA/SpoT family.</text>
</comment>
<gene>
    <name evidence="7" type="ORF">ACMD2_25907</name>
</gene>
<accession>A0A199UZQ0</accession>
<dbReference type="SMART" id="SM00471">
    <property type="entry name" value="HDc"/>
    <property type="match status" value="1"/>
</dbReference>
<proteinExistence type="inferred from homology"/>
<dbReference type="CDD" id="cd05399">
    <property type="entry name" value="NT_Rel-Spo_like"/>
    <property type="match status" value="1"/>
</dbReference>
<feature type="domain" description="HD" evidence="6">
    <location>
        <begin position="222"/>
        <end position="326"/>
    </location>
</feature>